<evidence type="ECO:0000313" key="2">
    <source>
        <dbReference type="Proteomes" id="UP000634136"/>
    </source>
</evidence>
<proteinExistence type="predicted"/>
<accession>A0A834SBT0</accession>
<keyword evidence="2" id="KW-1185">Reference proteome</keyword>
<name>A0A834SBT0_9FABA</name>
<evidence type="ECO:0000313" key="1">
    <source>
        <dbReference type="EMBL" id="KAF7800785.1"/>
    </source>
</evidence>
<organism evidence="1 2">
    <name type="scientific">Senna tora</name>
    <dbReference type="NCBI Taxonomy" id="362788"/>
    <lineage>
        <taxon>Eukaryota</taxon>
        <taxon>Viridiplantae</taxon>
        <taxon>Streptophyta</taxon>
        <taxon>Embryophyta</taxon>
        <taxon>Tracheophyta</taxon>
        <taxon>Spermatophyta</taxon>
        <taxon>Magnoliopsida</taxon>
        <taxon>eudicotyledons</taxon>
        <taxon>Gunneridae</taxon>
        <taxon>Pentapetalae</taxon>
        <taxon>rosids</taxon>
        <taxon>fabids</taxon>
        <taxon>Fabales</taxon>
        <taxon>Fabaceae</taxon>
        <taxon>Caesalpinioideae</taxon>
        <taxon>Cassia clade</taxon>
        <taxon>Senna</taxon>
    </lineage>
</organism>
<gene>
    <name evidence="1" type="ORF">G2W53_044715</name>
</gene>
<dbReference type="Proteomes" id="UP000634136">
    <property type="component" value="Unassembled WGS sequence"/>
</dbReference>
<sequence>MAVGKCLVCEPWMLVSEYVIVACNVIIETVMCMKIKVNMSGSEVGIDTQFSKD</sequence>
<dbReference type="AlphaFoldDB" id="A0A834SBT0"/>
<protein>
    <submittedName>
        <fullName evidence="1">Uncharacterized protein</fullName>
    </submittedName>
</protein>
<comment type="caution">
    <text evidence="1">The sequence shown here is derived from an EMBL/GenBank/DDBJ whole genome shotgun (WGS) entry which is preliminary data.</text>
</comment>
<reference evidence="1" key="1">
    <citation type="submission" date="2020-09" db="EMBL/GenBank/DDBJ databases">
        <title>Genome-Enabled Discovery of Anthraquinone Biosynthesis in Senna tora.</title>
        <authorList>
            <person name="Kang S.-H."/>
            <person name="Pandey R.P."/>
            <person name="Lee C.-M."/>
            <person name="Sim J.-S."/>
            <person name="Jeong J.-T."/>
            <person name="Choi B.-S."/>
            <person name="Jung M."/>
            <person name="Ginzburg D."/>
            <person name="Zhao K."/>
            <person name="Won S.Y."/>
            <person name="Oh T.-J."/>
            <person name="Yu Y."/>
            <person name="Kim N.-H."/>
            <person name="Lee O.R."/>
            <person name="Lee T.-H."/>
            <person name="Bashyal P."/>
            <person name="Kim T.-S."/>
            <person name="Lee W.-H."/>
            <person name="Kawkins C."/>
            <person name="Kim C.-K."/>
            <person name="Kim J.S."/>
            <person name="Ahn B.O."/>
            <person name="Rhee S.Y."/>
            <person name="Sohng J.K."/>
        </authorList>
    </citation>
    <scope>NUCLEOTIDE SEQUENCE</scope>
    <source>
        <tissue evidence="1">Leaf</tissue>
    </source>
</reference>
<dbReference type="EMBL" id="JAAIUW010000163">
    <property type="protein sequence ID" value="KAF7800785.1"/>
    <property type="molecule type" value="Genomic_DNA"/>
</dbReference>